<feature type="disulfide bond" evidence="2">
    <location>
        <begin position="120"/>
        <end position="137"/>
    </location>
</feature>
<dbReference type="Pfam" id="PF00754">
    <property type="entry name" value="F5_F8_type_C"/>
    <property type="match status" value="1"/>
</dbReference>
<dbReference type="InterPro" id="IPR000742">
    <property type="entry name" value="EGF"/>
</dbReference>
<dbReference type="Proteomes" id="UP000515163">
    <property type="component" value="Unplaced"/>
</dbReference>
<evidence type="ECO:0000256" key="1">
    <source>
        <dbReference type="ARBA" id="ARBA00006373"/>
    </source>
</evidence>
<feature type="disulfide bond" evidence="2">
    <location>
        <begin position="139"/>
        <end position="148"/>
    </location>
</feature>
<dbReference type="Gene3D" id="2.60.120.260">
    <property type="entry name" value="Galactose-binding domain-like"/>
    <property type="match status" value="1"/>
</dbReference>
<dbReference type="PANTHER" id="PTHR24543">
    <property type="entry name" value="MULTICOPPER OXIDASE-RELATED"/>
    <property type="match status" value="1"/>
</dbReference>
<evidence type="ECO:0000313" key="7">
    <source>
        <dbReference type="Proteomes" id="UP000515163"/>
    </source>
</evidence>
<dbReference type="PANTHER" id="PTHR24543:SF335">
    <property type="entry name" value="EGF-LIKE REPEAT AND DISCOIDIN I-LIKE DOMAIN-CONTAINING PROTEIN 3"/>
    <property type="match status" value="1"/>
</dbReference>
<feature type="domain" description="Apple" evidence="6">
    <location>
        <begin position="32"/>
        <end position="108"/>
    </location>
</feature>
<feature type="signal peptide" evidence="3">
    <location>
        <begin position="1"/>
        <end position="25"/>
    </location>
</feature>
<dbReference type="SUPFAM" id="SSF57414">
    <property type="entry name" value="Hairpin loop containing domain-like"/>
    <property type="match status" value="1"/>
</dbReference>
<organism evidence="7 9">
    <name type="scientific">Actinia tenebrosa</name>
    <name type="common">Australian red waratah sea anemone</name>
    <dbReference type="NCBI Taxonomy" id="6105"/>
    <lineage>
        <taxon>Eukaryota</taxon>
        <taxon>Metazoa</taxon>
        <taxon>Cnidaria</taxon>
        <taxon>Anthozoa</taxon>
        <taxon>Hexacorallia</taxon>
        <taxon>Actiniaria</taxon>
        <taxon>Actiniidae</taxon>
        <taxon>Actinia</taxon>
    </lineage>
</organism>
<dbReference type="InterPro" id="IPR008979">
    <property type="entry name" value="Galactose-bd-like_sf"/>
</dbReference>
<dbReference type="InterPro" id="IPR003609">
    <property type="entry name" value="Pan_app"/>
</dbReference>
<dbReference type="PROSITE" id="PS00022">
    <property type="entry name" value="EGF_1"/>
    <property type="match status" value="1"/>
</dbReference>
<keyword evidence="2" id="KW-1015">Disulfide bond</keyword>
<protein>
    <submittedName>
        <fullName evidence="8 9">Lactadherin-like</fullName>
    </submittedName>
</protein>
<evidence type="ECO:0000313" key="8">
    <source>
        <dbReference type="RefSeq" id="XP_031561189.1"/>
    </source>
</evidence>
<dbReference type="KEGG" id="aten:116297160"/>
<gene>
    <name evidence="8 9" type="primary">LOC116297160</name>
</gene>
<dbReference type="GeneID" id="116297160"/>
<dbReference type="PROSITE" id="PS01286">
    <property type="entry name" value="FA58C_2"/>
    <property type="match status" value="1"/>
</dbReference>
<dbReference type="RefSeq" id="XP_031561189.1">
    <property type="nucleotide sequence ID" value="XM_031705329.1"/>
</dbReference>
<reference evidence="8 9" key="1">
    <citation type="submission" date="2025-04" db="UniProtKB">
        <authorList>
            <consortium name="RefSeq"/>
        </authorList>
    </citation>
    <scope>IDENTIFICATION</scope>
    <source>
        <tissue evidence="8 9">Tentacle</tissue>
    </source>
</reference>
<sequence>MQYVVFGILLTSLLTGQIILDPVISHRLHHGCQNVSSVANYKLEGHVFDTIYGKNFETCVISCEDDKRCLSLNYKHVTRACELNTRSKSTNPCDLVPRDGVVYMDSLKHYTKDACALFPCKNGVTCLVTSCCRGFKCDCGVFYTGEFCEDCTLLGEPLGMKSKAIPDAALQASSYRPGYPPSNGRLDDDKGWISSSNDVMSPYFQVNLKETKSISRVCLQGTNISSFPNGGAWIKQLYFSFSLDGSNWTDYITQDGHKHLQGCTTVEGKKFFNFTNPMQAKYVQIRPVTWEQFPALRMELYGCEANLKTNK</sequence>
<keyword evidence="2" id="KW-0245">EGF-like domain</keyword>
<keyword evidence="3" id="KW-0732">Signal</keyword>
<accession>A0A6P8I0X8</accession>
<dbReference type="PROSITE" id="PS50022">
    <property type="entry name" value="FA58C_3"/>
    <property type="match status" value="1"/>
</dbReference>
<dbReference type="CDD" id="cd00057">
    <property type="entry name" value="FA58C"/>
    <property type="match status" value="1"/>
</dbReference>
<dbReference type="SMART" id="SM00231">
    <property type="entry name" value="FA58C"/>
    <property type="match status" value="1"/>
</dbReference>
<feature type="chain" id="PRO_5044653112" evidence="3">
    <location>
        <begin position="26"/>
        <end position="311"/>
    </location>
</feature>
<keyword evidence="7" id="KW-1185">Reference proteome</keyword>
<dbReference type="PROSITE" id="PS50026">
    <property type="entry name" value="EGF_3"/>
    <property type="match status" value="1"/>
</dbReference>
<evidence type="ECO:0000259" key="4">
    <source>
        <dbReference type="PROSITE" id="PS50022"/>
    </source>
</evidence>
<comment type="similarity">
    <text evidence="1">Belongs to the EGF domain peptide family.</text>
</comment>
<proteinExistence type="inferred from homology"/>
<evidence type="ECO:0000259" key="5">
    <source>
        <dbReference type="PROSITE" id="PS50026"/>
    </source>
</evidence>
<name>A0A6P8I0X8_ACTTE</name>
<evidence type="ECO:0000313" key="9">
    <source>
        <dbReference type="RefSeq" id="XP_031561191.1"/>
    </source>
</evidence>
<feature type="domain" description="EGF-like" evidence="5">
    <location>
        <begin position="111"/>
        <end position="149"/>
    </location>
</feature>
<dbReference type="Gene3D" id="3.50.4.10">
    <property type="entry name" value="Hepatocyte Growth Factor"/>
    <property type="match status" value="1"/>
</dbReference>
<evidence type="ECO:0000259" key="6">
    <source>
        <dbReference type="PROSITE" id="PS50948"/>
    </source>
</evidence>
<evidence type="ECO:0000256" key="3">
    <source>
        <dbReference type="SAM" id="SignalP"/>
    </source>
</evidence>
<dbReference type="SUPFAM" id="SSF49785">
    <property type="entry name" value="Galactose-binding domain-like"/>
    <property type="match status" value="1"/>
</dbReference>
<dbReference type="OrthoDB" id="9973968at2759"/>
<dbReference type="AlphaFoldDB" id="A0A6P8I0X8"/>
<dbReference type="InterPro" id="IPR000421">
    <property type="entry name" value="FA58C"/>
</dbReference>
<dbReference type="PROSITE" id="PS50948">
    <property type="entry name" value="PAN"/>
    <property type="match status" value="1"/>
</dbReference>
<dbReference type="RefSeq" id="XP_031561191.1">
    <property type="nucleotide sequence ID" value="XM_031705331.1"/>
</dbReference>
<feature type="domain" description="F5/8 type C" evidence="4">
    <location>
        <begin position="151"/>
        <end position="303"/>
    </location>
</feature>
<dbReference type="Pfam" id="PF00024">
    <property type="entry name" value="PAN_1"/>
    <property type="match status" value="1"/>
</dbReference>
<evidence type="ECO:0000256" key="2">
    <source>
        <dbReference type="PROSITE-ProRule" id="PRU00076"/>
    </source>
</evidence>
<comment type="caution">
    <text evidence="2">Lacks conserved residue(s) required for the propagation of feature annotation.</text>
</comment>